<protein>
    <submittedName>
        <fullName evidence="1">Uncharacterized protein</fullName>
    </submittedName>
</protein>
<evidence type="ECO:0000313" key="2">
    <source>
        <dbReference type="Proteomes" id="UP001162131"/>
    </source>
</evidence>
<dbReference type="EMBL" id="CAJZBQ010000014">
    <property type="protein sequence ID" value="CAG9315670.1"/>
    <property type="molecule type" value="Genomic_DNA"/>
</dbReference>
<accession>A0AAU9IVC2</accession>
<reference evidence="1" key="1">
    <citation type="submission" date="2021-09" db="EMBL/GenBank/DDBJ databases">
        <authorList>
            <consortium name="AG Swart"/>
            <person name="Singh M."/>
            <person name="Singh A."/>
            <person name="Seah K."/>
            <person name="Emmerich C."/>
        </authorList>
    </citation>
    <scope>NUCLEOTIDE SEQUENCE</scope>
    <source>
        <strain evidence="1">ATCC30299</strain>
    </source>
</reference>
<evidence type="ECO:0000313" key="1">
    <source>
        <dbReference type="EMBL" id="CAG9315670.1"/>
    </source>
</evidence>
<gene>
    <name evidence="1" type="ORF">BSTOLATCC_MIC14420</name>
</gene>
<organism evidence="1 2">
    <name type="scientific">Blepharisma stoltei</name>
    <dbReference type="NCBI Taxonomy" id="1481888"/>
    <lineage>
        <taxon>Eukaryota</taxon>
        <taxon>Sar</taxon>
        <taxon>Alveolata</taxon>
        <taxon>Ciliophora</taxon>
        <taxon>Postciliodesmatophora</taxon>
        <taxon>Heterotrichea</taxon>
        <taxon>Heterotrichida</taxon>
        <taxon>Blepharismidae</taxon>
        <taxon>Blepharisma</taxon>
    </lineage>
</organism>
<sequence length="252" mass="28806">MKKVLIAGGALAGLAGAIAIISKKLLKKDILKQAGELQVQTSEFKDGVLTLESAISILDVLVEQIPDAIGKIKEEFVKRRLEFYNNDEIRYRDVVKEFLALQEQEIKRITECAFESFQITAADWDKALSKYFSHPEIASRISKLHPKNDASSRIDDIPVELTEEKYIDCLREIREGLAKFAESHQGELISPFELIVTELKIYDDIWIKYGFNEIHLSSAKHMFRTSYRVKELQQDLEEIHKSIMPPIKVKAA</sequence>
<comment type="caution">
    <text evidence="1">The sequence shown here is derived from an EMBL/GenBank/DDBJ whole genome shotgun (WGS) entry which is preliminary data.</text>
</comment>
<keyword evidence="2" id="KW-1185">Reference proteome</keyword>
<dbReference type="Proteomes" id="UP001162131">
    <property type="component" value="Unassembled WGS sequence"/>
</dbReference>
<name>A0AAU9IVC2_9CILI</name>
<dbReference type="AlphaFoldDB" id="A0AAU9IVC2"/>
<proteinExistence type="predicted"/>